<reference evidence="2 3" key="1">
    <citation type="journal article" date="2006" name="J. Bacteriol.">
        <title>The genome sequence of Methanosphaera stadtmanae reveals why this human intestinal archaeon is restricted to methanol and H2 for methane formation and ATP synthesis.</title>
        <authorList>
            <person name="Fricke W.F."/>
            <person name="Seedorf H."/>
            <person name="Henne A."/>
            <person name="Kruer M."/>
            <person name="Liesegang H."/>
            <person name="Hedderich R."/>
            <person name="Gottschalk G."/>
            <person name="Thauer R.K."/>
        </authorList>
    </citation>
    <scope>NUCLEOTIDE SEQUENCE [LARGE SCALE GENOMIC DNA]</scope>
    <source>
        <strain evidence="3">ATCC 43021 / DSM 3091 / JCM 11832 / MCB-3</strain>
    </source>
</reference>
<dbReference type="Proteomes" id="UP000001931">
    <property type="component" value="Chromosome"/>
</dbReference>
<dbReference type="HOGENOM" id="CLU_214689_0_0_2"/>
<dbReference type="EMBL" id="CP000102">
    <property type="protein sequence ID" value="ABC57512.1"/>
    <property type="molecule type" value="Genomic_DNA"/>
</dbReference>
<dbReference type="OrthoDB" id="82019at2157"/>
<feature type="transmembrane region" description="Helical" evidence="1">
    <location>
        <begin position="28"/>
        <end position="50"/>
    </location>
</feature>
<gene>
    <name evidence="2" type="ordered locus">Msp_1131</name>
</gene>
<evidence type="ECO:0000313" key="3">
    <source>
        <dbReference type="Proteomes" id="UP000001931"/>
    </source>
</evidence>
<dbReference type="eggNOG" id="arCOG10148">
    <property type="taxonomic scope" value="Archaea"/>
</dbReference>
<keyword evidence="1" id="KW-0472">Membrane</keyword>
<proteinExistence type="predicted"/>
<name>Q2NF91_METST</name>
<evidence type="ECO:0000313" key="2">
    <source>
        <dbReference type="EMBL" id="ABC57512.1"/>
    </source>
</evidence>
<sequence length="51" mass="6141">MPYEDPLKEYFKQNPEKKLKLFKIYTKVLIIIPFLMAFGVIMFILIQYGII</sequence>
<dbReference type="KEGG" id="mst:Msp_1131"/>
<dbReference type="AlphaFoldDB" id="Q2NF91"/>
<accession>Q2NF91</accession>
<keyword evidence="1" id="KW-0812">Transmembrane</keyword>
<organism evidence="2 3">
    <name type="scientific">Methanosphaera stadtmanae (strain ATCC 43021 / DSM 3091 / JCM 11832 / MCB-3)</name>
    <dbReference type="NCBI Taxonomy" id="339860"/>
    <lineage>
        <taxon>Archaea</taxon>
        <taxon>Methanobacteriati</taxon>
        <taxon>Methanobacteriota</taxon>
        <taxon>Methanomada group</taxon>
        <taxon>Methanobacteria</taxon>
        <taxon>Methanobacteriales</taxon>
        <taxon>Methanobacteriaceae</taxon>
        <taxon>Methanosphaera</taxon>
    </lineage>
</organism>
<evidence type="ECO:0000256" key="1">
    <source>
        <dbReference type="SAM" id="Phobius"/>
    </source>
</evidence>
<keyword evidence="3" id="KW-1185">Reference proteome</keyword>
<protein>
    <submittedName>
        <fullName evidence="2">Hypothetical membrane-spanning protein</fullName>
    </submittedName>
</protein>
<keyword evidence="1" id="KW-1133">Transmembrane helix</keyword>
<dbReference type="GeneID" id="58786839"/>
<dbReference type="RefSeq" id="WP_011406711.1">
    <property type="nucleotide sequence ID" value="NC_007681.1"/>
</dbReference>